<proteinExistence type="predicted"/>
<dbReference type="EMBL" id="JBJQND010000013">
    <property type="protein sequence ID" value="KAL3858106.1"/>
    <property type="molecule type" value="Genomic_DNA"/>
</dbReference>
<evidence type="ECO:0000313" key="2">
    <source>
        <dbReference type="EMBL" id="KAL3858106.1"/>
    </source>
</evidence>
<dbReference type="PANTHER" id="PTHR47611">
    <property type="entry name" value="HAT DIMERISATION DOMAIN, C-TERMINAL"/>
    <property type="match status" value="1"/>
</dbReference>
<dbReference type="PANTHER" id="PTHR47611:SF3">
    <property type="entry name" value="HAT C-TERMINAL DIMERISATION DOMAIN-CONTAINING PROTEIN"/>
    <property type="match status" value="1"/>
</dbReference>
<evidence type="ECO:0000313" key="3">
    <source>
        <dbReference type="Proteomes" id="UP001634394"/>
    </source>
</evidence>
<gene>
    <name evidence="2" type="ORF">ACJMK2_012717</name>
</gene>
<name>A0ABD3VAS3_SINWO</name>
<protein>
    <recommendedName>
        <fullName evidence="1">HAT C-terminal dimerisation domain-containing protein</fullName>
    </recommendedName>
</protein>
<dbReference type="Proteomes" id="UP001634394">
    <property type="component" value="Unassembled WGS sequence"/>
</dbReference>
<keyword evidence="3" id="KW-1185">Reference proteome</keyword>
<sequence length="141" mass="16259">MTSRRYPRPKRERLKLKQTPLDHQDDVSGISFLWPVTSLSVPSTKRPKWNAVDTMIELYMASPSLPREDLYSWWNTHKFQFPYLAKLARRYLSAPASSVPSEQLFSGAGQTFSDRCGSLLGEKGEMLLLLKYNLPQLGFQY</sequence>
<dbReference type="InterPro" id="IPR012337">
    <property type="entry name" value="RNaseH-like_sf"/>
</dbReference>
<organism evidence="2 3">
    <name type="scientific">Sinanodonta woodiana</name>
    <name type="common">Chinese pond mussel</name>
    <name type="synonym">Anodonta woodiana</name>
    <dbReference type="NCBI Taxonomy" id="1069815"/>
    <lineage>
        <taxon>Eukaryota</taxon>
        <taxon>Metazoa</taxon>
        <taxon>Spiralia</taxon>
        <taxon>Lophotrochozoa</taxon>
        <taxon>Mollusca</taxon>
        <taxon>Bivalvia</taxon>
        <taxon>Autobranchia</taxon>
        <taxon>Heteroconchia</taxon>
        <taxon>Palaeoheterodonta</taxon>
        <taxon>Unionida</taxon>
        <taxon>Unionoidea</taxon>
        <taxon>Unionidae</taxon>
        <taxon>Unioninae</taxon>
        <taxon>Sinanodonta</taxon>
    </lineage>
</organism>
<dbReference type="InterPro" id="IPR008906">
    <property type="entry name" value="HATC_C_dom"/>
</dbReference>
<feature type="domain" description="HAT C-terminal dimerisation" evidence="1">
    <location>
        <begin position="57"/>
        <end position="134"/>
    </location>
</feature>
<dbReference type="Pfam" id="PF05699">
    <property type="entry name" value="Dimer_Tnp_hAT"/>
    <property type="match status" value="1"/>
</dbReference>
<comment type="caution">
    <text evidence="2">The sequence shown here is derived from an EMBL/GenBank/DDBJ whole genome shotgun (WGS) entry which is preliminary data.</text>
</comment>
<accession>A0ABD3VAS3</accession>
<dbReference type="SUPFAM" id="SSF53098">
    <property type="entry name" value="Ribonuclease H-like"/>
    <property type="match status" value="1"/>
</dbReference>
<reference evidence="2 3" key="1">
    <citation type="submission" date="2024-11" db="EMBL/GenBank/DDBJ databases">
        <title>Chromosome-level genome assembly of the freshwater bivalve Anodonta woodiana.</title>
        <authorList>
            <person name="Chen X."/>
        </authorList>
    </citation>
    <scope>NUCLEOTIDE SEQUENCE [LARGE SCALE GENOMIC DNA]</scope>
    <source>
        <strain evidence="2">MN2024</strain>
        <tissue evidence="2">Gills</tissue>
    </source>
</reference>
<dbReference type="AlphaFoldDB" id="A0ABD3VAS3"/>
<evidence type="ECO:0000259" key="1">
    <source>
        <dbReference type="Pfam" id="PF05699"/>
    </source>
</evidence>